<evidence type="ECO:0000256" key="1">
    <source>
        <dbReference type="SAM" id="MobiDB-lite"/>
    </source>
</evidence>
<evidence type="ECO:0000313" key="2">
    <source>
        <dbReference type="EMBL" id="MDR5712963.1"/>
    </source>
</evidence>
<dbReference type="EMBL" id="JAVKGT010000044">
    <property type="protein sequence ID" value="MDR5712963.1"/>
    <property type="molecule type" value="Genomic_DNA"/>
</dbReference>
<evidence type="ECO:0000313" key="3">
    <source>
        <dbReference type="Proteomes" id="UP001260872"/>
    </source>
</evidence>
<organism evidence="2 3">
    <name type="scientific">Nesterenkonia flava</name>
    <dbReference type="NCBI Taxonomy" id="469799"/>
    <lineage>
        <taxon>Bacteria</taxon>
        <taxon>Bacillati</taxon>
        <taxon>Actinomycetota</taxon>
        <taxon>Actinomycetes</taxon>
        <taxon>Micrococcales</taxon>
        <taxon>Micrococcaceae</taxon>
        <taxon>Nesterenkonia</taxon>
    </lineage>
</organism>
<protein>
    <recommendedName>
        <fullName evidence="4">DNA-binding protein</fullName>
    </recommendedName>
</protein>
<sequence>MSAATVDADTRLMMMDPHQVEQMYGYRSNGQPCLSVYEIKKMAREGRIRHVRGPRNAILFTREQAENIAEVLTRAPEVEAPESSRDPKVEHVAFRTSKRSRAARR</sequence>
<feature type="compositionally biased region" description="Basic residues" evidence="1">
    <location>
        <begin position="96"/>
        <end position="105"/>
    </location>
</feature>
<feature type="region of interest" description="Disordered" evidence="1">
    <location>
        <begin position="77"/>
        <end position="105"/>
    </location>
</feature>
<gene>
    <name evidence="2" type="ORF">RH857_12615</name>
</gene>
<keyword evidence="3" id="KW-1185">Reference proteome</keyword>
<comment type="caution">
    <text evidence="2">The sequence shown here is derived from an EMBL/GenBank/DDBJ whole genome shotgun (WGS) entry which is preliminary data.</text>
</comment>
<dbReference type="RefSeq" id="WP_310538331.1">
    <property type="nucleotide sequence ID" value="NZ_BAAAOC010000012.1"/>
</dbReference>
<accession>A0ABU1FW97</accession>
<evidence type="ECO:0008006" key="4">
    <source>
        <dbReference type="Google" id="ProtNLM"/>
    </source>
</evidence>
<reference evidence="3" key="1">
    <citation type="submission" date="2023-07" db="EMBL/GenBank/DDBJ databases">
        <title>Description of three actinobacteria isolated from air of manufacturing shop in a pharmaceutical factory.</title>
        <authorList>
            <person name="Zhang D.-F."/>
        </authorList>
    </citation>
    <scope>NUCLEOTIDE SEQUENCE [LARGE SCALE GENOMIC DNA]</scope>
    <source>
        <strain evidence="3">CCTCC AB 207010</strain>
    </source>
</reference>
<feature type="compositionally biased region" description="Basic and acidic residues" evidence="1">
    <location>
        <begin position="82"/>
        <end position="93"/>
    </location>
</feature>
<dbReference type="Proteomes" id="UP001260872">
    <property type="component" value="Unassembled WGS sequence"/>
</dbReference>
<proteinExistence type="predicted"/>
<name>A0ABU1FW97_9MICC</name>